<accession>A0ABZ2LX27</accession>
<name>A0ABZ2LX27_9BACT</name>
<sequence>MDMPTKSEPTIGALLGSLASETGTLVRQEIRLASAEMGQTAKSATSHLGLLGVGGVLALAGLLTVIAGLILRLQPLVPMWISAMVIGIIAGGSGFLVVRRGMKALRGLDFVPQRTIQTLKQDATWMKEQLR</sequence>
<protein>
    <submittedName>
        <fullName evidence="2">Phage holin family protein</fullName>
    </submittedName>
</protein>
<keyword evidence="3" id="KW-1185">Reference proteome</keyword>
<gene>
    <name evidence="2" type="ORF">LZC94_46635</name>
</gene>
<dbReference type="Pfam" id="PF07332">
    <property type="entry name" value="Phage_holin_3_6"/>
    <property type="match status" value="1"/>
</dbReference>
<feature type="transmembrane region" description="Helical" evidence="1">
    <location>
        <begin position="48"/>
        <end position="71"/>
    </location>
</feature>
<reference evidence="2 3" key="1">
    <citation type="submission" date="2021-12" db="EMBL/GenBank/DDBJ databases">
        <title>Discovery of the Pendulisporaceae a myxobacterial family with distinct sporulation behavior and unique specialized metabolism.</title>
        <authorList>
            <person name="Garcia R."/>
            <person name="Popoff A."/>
            <person name="Bader C.D."/>
            <person name="Loehr J."/>
            <person name="Walesch S."/>
            <person name="Walt C."/>
            <person name="Boldt J."/>
            <person name="Bunk B."/>
            <person name="Haeckl F.J.F.P.J."/>
            <person name="Gunesch A.P."/>
            <person name="Birkelbach J."/>
            <person name="Nuebel U."/>
            <person name="Pietschmann T."/>
            <person name="Bach T."/>
            <person name="Mueller R."/>
        </authorList>
    </citation>
    <scope>NUCLEOTIDE SEQUENCE [LARGE SCALE GENOMIC DNA]</scope>
    <source>
        <strain evidence="2 3">MSr11954</strain>
    </source>
</reference>
<evidence type="ECO:0000313" key="3">
    <source>
        <dbReference type="Proteomes" id="UP001370348"/>
    </source>
</evidence>
<dbReference type="EMBL" id="CP089984">
    <property type="protein sequence ID" value="WXB15287.1"/>
    <property type="molecule type" value="Genomic_DNA"/>
</dbReference>
<evidence type="ECO:0000313" key="2">
    <source>
        <dbReference type="EMBL" id="WXB15287.1"/>
    </source>
</evidence>
<keyword evidence="1" id="KW-1133">Transmembrane helix</keyword>
<dbReference type="Proteomes" id="UP001370348">
    <property type="component" value="Chromosome"/>
</dbReference>
<keyword evidence="1" id="KW-0812">Transmembrane</keyword>
<keyword evidence="1" id="KW-0472">Membrane</keyword>
<evidence type="ECO:0000256" key="1">
    <source>
        <dbReference type="SAM" id="Phobius"/>
    </source>
</evidence>
<proteinExistence type="predicted"/>
<dbReference type="RefSeq" id="WP_394824912.1">
    <property type="nucleotide sequence ID" value="NZ_CP089984.1"/>
</dbReference>
<feature type="transmembrane region" description="Helical" evidence="1">
    <location>
        <begin position="77"/>
        <end position="98"/>
    </location>
</feature>
<organism evidence="2 3">
    <name type="scientific">Pendulispora albinea</name>
    <dbReference type="NCBI Taxonomy" id="2741071"/>
    <lineage>
        <taxon>Bacteria</taxon>
        <taxon>Pseudomonadati</taxon>
        <taxon>Myxococcota</taxon>
        <taxon>Myxococcia</taxon>
        <taxon>Myxococcales</taxon>
        <taxon>Sorangiineae</taxon>
        <taxon>Pendulisporaceae</taxon>
        <taxon>Pendulispora</taxon>
    </lineage>
</organism>
<dbReference type="InterPro" id="IPR009937">
    <property type="entry name" value="Phage_holin_3_6"/>
</dbReference>